<keyword evidence="6" id="KW-1185">Reference proteome</keyword>
<evidence type="ECO:0000313" key="6">
    <source>
        <dbReference type="Proteomes" id="UP000269289"/>
    </source>
</evidence>
<keyword evidence="3" id="KW-0812">Transmembrane</keyword>
<dbReference type="Proteomes" id="UP000269289">
    <property type="component" value="Unassembled WGS sequence"/>
</dbReference>
<proteinExistence type="inferred from homology"/>
<keyword evidence="3" id="KW-1133">Transmembrane helix</keyword>
<feature type="transmembrane region" description="Helical" evidence="3">
    <location>
        <begin position="159"/>
        <end position="178"/>
    </location>
</feature>
<evidence type="ECO:0000313" key="5">
    <source>
        <dbReference type="EMBL" id="RMI09485.1"/>
    </source>
</evidence>
<accession>A0A3M2JEU2</accession>
<feature type="transmembrane region" description="Helical" evidence="3">
    <location>
        <begin position="96"/>
        <end position="116"/>
    </location>
</feature>
<dbReference type="AlphaFoldDB" id="A0A3M2JEU2"/>
<evidence type="ECO:0000256" key="3">
    <source>
        <dbReference type="SAM" id="Phobius"/>
    </source>
</evidence>
<sequence>MSVAAVVLLLVARPRVRGLSPAAWRGVVLYGVAMAAMNVLFYQAVARIPLGVAVTLEFLGPLAVAAAAARGWTRALPVVTLAGVALVAGGGGITDAWGLVFGLGAAVAFAGYTVLAGKVGEETGGLSGLALSVTVGALVLSPFQVAAAPSLTSADVLPLVLSGLLGVALAFSMDFLAVRLSSARVVGTLFAVDPVMGALVAAVMLGQVLAPAVLLGIVVVIASGALTIWRGTASEPAPEPTPGPVPAPLPPS</sequence>
<feature type="region of interest" description="Disordered" evidence="2">
    <location>
        <begin position="232"/>
        <end position="252"/>
    </location>
</feature>
<dbReference type="GO" id="GO:0016020">
    <property type="term" value="C:membrane"/>
    <property type="evidence" value="ECO:0007669"/>
    <property type="project" value="InterPro"/>
</dbReference>
<evidence type="ECO:0000259" key="4">
    <source>
        <dbReference type="Pfam" id="PF00892"/>
    </source>
</evidence>
<comment type="similarity">
    <text evidence="1">Belongs to the EamA transporter family.</text>
</comment>
<dbReference type="InterPro" id="IPR037185">
    <property type="entry name" value="EmrE-like"/>
</dbReference>
<dbReference type="Pfam" id="PF00892">
    <property type="entry name" value="EamA"/>
    <property type="match status" value="1"/>
</dbReference>
<organism evidence="5 6">
    <name type="scientific">Cellulomonas triticagri</name>
    <dbReference type="NCBI Taxonomy" id="2483352"/>
    <lineage>
        <taxon>Bacteria</taxon>
        <taxon>Bacillati</taxon>
        <taxon>Actinomycetota</taxon>
        <taxon>Actinomycetes</taxon>
        <taxon>Micrococcales</taxon>
        <taxon>Cellulomonadaceae</taxon>
        <taxon>Cellulomonas</taxon>
    </lineage>
</organism>
<evidence type="ECO:0000256" key="1">
    <source>
        <dbReference type="ARBA" id="ARBA00007362"/>
    </source>
</evidence>
<feature type="transmembrane region" description="Helical" evidence="3">
    <location>
        <begin position="209"/>
        <end position="229"/>
    </location>
</feature>
<dbReference type="OrthoDB" id="9815120at2"/>
<feature type="transmembrane region" description="Helical" evidence="3">
    <location>
        <begin position="128"/>
        <end position="147"/>
    </location>
</feature>
<feature type="domain" description="EamA" evidence="4">
    <location>
        <begin position="97"/>
        <end position="227"/>
    </location>
</feature>
<feature type="transmembrane region" description="Helical" evidence="3">
    <location>
        <begin position="28"/>
        <end position="50"/>
    </location>
</feature>
<name>A0A3M2JEU2_9CELL</name>
<gene>
    <name evidence="5" type="ORF">EBM89_10160</name>
</gene>
<protein>
    <submittedName>
        <fullName evidence="5">EamA family transporter</fullName>
    </submittedName>
</protein>
<dbReference type="SUPFAM" id="SSF103481">
    <property type="entry name" value="Multidrug resistance efflux transporter EmrE"/>
    <property type="match status" value="2"/>
</dbReference>
<dbReference type="EMBL" id="RFFI01000048">
    <property type="protein sequence ID" value="RMI09485.1"/>
    <property type="molecule type" value="Genomic_DNA"/>
</dbReference>
<dbReference type="InterPro" id="IPR000620">
    <property type="entry name" value="EamA_dom"/>
</dbReference>
<reference evidence="5 6" key="1">
    <citation type="submission" date="2018-10" db="EMBL/GenBank/DDBJ databases">
        <title>Isolation, diversity and antifungal activity of actinobacteria from wheat.</title>
        <authorList>
            <person name="Han C."/>
        </authorList>
    </citation>
    <scope>NUCLEOTIDE SEQUENCE [LARGE SCALE GENOMIC DNA]</scope>
    <source>
        <strain evidence="5 6">NEAU-YY56</strain>
    </source>
</reference>
<feature type="transmembrane region" description="Helical" evidence="3">
    <location>
        <begin position="71"/>
        <end position="90"/>
    </location>
</feature>
<comment type="caution">
    <text evidence="5">The sequence shown here is derived from an EMBL/GenBank/DDBJ whole genome shotgun (WGS) entry which is preliminary data.</text>
</comment>
<feature type="compositionally biased region" description="Pro residues" evidence="2">
    <location>
        <begin position="237"/>
        <end position="252"/>
    </location>
</feature>
<evidence type="ECO:0000256" key="2">
    <source>
        <dbReference type="SAM" id="MobiDB-lite"/>
    </source>
</evidence>
<keyword evidence="3" id="KW-0472">Membrane</keyword>